<gene>
    <name evidence="1" type="ORF">J4035_09100</name>
</gene>
<sequence length="171" mass="18138">MLLRRLARPLFASWFVTEGLDVVRHPAAHAAEARASLTTLRSRLPEPARQGPAGQALGRELTERQLTSIVQAHGAALAGAGVLLAVGKAPRTAALALAALTVPLILTNLPTKRLRTEDPAVRKARRDRFVRALAFTGGALIAGVDLEGRPGISWRLQKARSEHAAAKAASD</sequence>
<name>A0ABS3SGB4_9CELL</name>
<comment type="caution">
    <text evidence="1">The sequence shown here is derived from an EMBL/GenBank/DDBJ whole genome shotgun (WGS) entry which is preliminary data.</text>
</comment>
<proteinExistence type="predicted"/>
<dbReference type="RefSeq" id="WP_208289440.1">
    <property type="nucleotide sequence ID" value="NZ_CP074404.1"/>
</dbReference>
<reference evidence="1 2" key="1">
    <citation type="submission" date="2021-03" db="EMBL/GenBank/DDBJ databases">
        <title>novel species in genus Cellulomonas.</title>
        <authorList>
            <person name="Zhang G."/>
        </authorList>
    </citation>
    <scope>NUCLEOTIDE SEQUENCE [LARGE SCALE GENOMIC DNA]</scope>
    <source>
        <strain evidence="2">zg-ZUI188</strain>
    </source>
</reference>
<evidence type="ECO:0000313" key="2">
    <source>
        <dbReference type="Proteomes" id="UP000678317"/>
    </source>
</evidence>
<organism evidence="1 2">
    <name type="scientific">Cellulomonas fengjieae</name>
    <dbReference type="NCBI Taxonomy" id="2819978"/>
    <lineage>
        <taxon>Bacteria</taxon>
        <taxon>Bacillati</taxon>
        <taxon>Actinomycetota</taxon>
        <taxon>Actinomycetes</taxon>
        <taxon>Micrococcales</taxon>
        <taxon>Cellulomonadaceae</taxon>
        <taxon>Cellulomonas</taxon>
    </lineage>
</organism>
<dbReference type="EMBL" id="JAGFBM010000003">
    <property type="protein sequence ID" value="MBO3084795.1"/>
    <property type="molecule type" value="Genomic_DNA"/>
</dbReference>
<accession>A0ABS3SGB4</accession>
<dbReference type="Proteomes" id="UP000678317">
    <property type="component" value="Unassembled WGS sequence"/>
</dbReference>
<keyword evidence="2" id="KW-1185">Reference proteome</keyword>
<protein>
    <submittedName>
        <fullName evidence="1">DoxX family membrane protein</fullName>
    </submittedName>
</protein>
<evidence type="ECO:0000313" key="1">
    <source>
        <dbReference type="EMBL" id="MBO3084795.1"/>
    </source>
</evidence>